<dbReference type="EMBL" id="JBCNJP010000025">
    <property type="protein sequence ID" value="KAK9056277.1"/>
    <property type="molecule type" value="Genomic_DNA"/>
</dbReference>
<dbReference type="AlphaFoldDB" id="A0AAP0GPX5"/>
<gene>
    <name evidence="1" type="ORF">SSX86_027367</name>
</gene>
<name>A0AAP0GPX5_9ASTR</name>
<organism evidence="1 2">
    <name type="scientific">Deinandra increscens subsp. villosa</name>
    <dbReference type="NCBI Taxonomy" id="3103831"/>
    <lineage>
        <taxon>Eukaryota</taxon>
        <taxon>Viridiplantae</taxon>
        <taxon>Streptophyta</taxon>
        <taxon>Embryophyta</taxon>
        <taxon>Tracheophyta</taxon>
        <taxon>Spermatophyta</taxon>
        <taxon>Magnoliopsida</taxon>
        <taxon>eudicotyledons</taxon>
        <taxon>Gunneridae</taxon>
        <taxon>Pentapetalae</taxon>
        <taxon>asterids</taxon>
        <taxon>campanulids</taxon>
        <taxon>Asterales</taxon>
        <taxon>Asteraceae</taxon>
        <taxon>Asteroideae</taxon>
        <taxon>Heliantheae alliance</taxon>
        <taxon>Madieae</taxon>
        <taxon>Madiinae</taxon>
        <taxon>Deinandra</taxon>
    </lineage>
</organism>
<evidence type="ECO:0000313" key="1">
    <source>
        <dbReference type="EMBL" id="KAK9056277.1"/>
    </source>
</evidence>
<proteinExistence type="predicted"/>
<evidence type="ECO:0000313" key="2">
    <source>
        <dbReference type="Proteomes" id="UP001408789"/>
    </source>
</evidence>
<comment type="caution">
    <text evidence="1">The sequence shown here is derived from an EMBL/GenBank/DDBJ whole genome shotgun (WGS) entry which is preliminary data.</text>
</comment>
<sequence length="156" mass="17771">MLYVYRQRLGKAKDRSKNVEYFRATRSSSVNARQLSTQLISRFFKFLPWLLGFAVDAHLDLCEAEELGVVNAGYIWQAWSFSRIGEADISKYLKGAPSRTGIDARQNKFRSKIPFGGVKMSGCSLFVLFCSCEQRFVAQEVCYALRTNANCCTHRT</sequence>
<protein>
    <submittedName>
        <fullName evidence="1">Uncharacterized protein</fullName>
    </submittedName>
</protein>
<dbReference type="InterPro" id="IPR008383">
    <property type="entry name" value="API5"/>
</dbReference>
<accession>A0AAP0GPX5</accession>
<reference evidence="1 2" key="1">
    <citation type="submission" date="2024-04" db="EMBL/GenBank/DDBJ databases">
        <title>The reference genome of an endangered Asteraceae, Deinandra increscens subsp. villosa, native to the Central Coast of California.</title>
        <authorList>
            <person name="Guilliams M."/>
            <person name="Hasenstab-Lehman K."/>
            <person name="Meyer R."/>
            <person name="Mcevoy S."/>
        </authorList>
    </citation>
    <scope>NUCLEOTIDE SEQUENCE [LARGE SCALE GENOMIC DNA]</scope>
    <source>
        <tissue evidence="1">Leaf</tissue>
    </source>
</reference>
<keyword evidence="2" id="KW-1185">Reference proteome</keyword>
<dbReference type="Proteomes" id="UP001408789">
    <property type="component" value="Unassembled WGS sequence"/>
</dbReference>
<dbReference type="Pfam" id="PF05918">
    <property type="entry name" value="API5"/>
    <property type="match status" value="1"/>
</dbReference>